<dbReference type="Pfam" id="PF13520">
    <property type="entry name" value="AA_permease_2"/>
    <property type="match status" value="1"/>
</dbReference>
<evidence type="ECO:0000256" key="5">
    <source>
        <dbReference type="ARBA" id="ARBA00023136"/>
    </source>
</evidence>
<dbReference type="Gene3D" id="1.20.1740.10">
    <property type="entry name" value="Amino acid/polyamine transporter I"/>
    <property type="match status" value="1"/>
</dbReference>
<name>A0A6A6UGI2_9PEZI</name>
<dbReference type="InterPro" id="IPR002293">
    <property type="entry name" value="AA/rel_permease1"/>
</dbReference>
<evidence type="ECO:0000256" key="2">
    <source>
        <dbReference type="ARBA" id="ARBA00022448"/>
    </source>
</evidence>
<dbReference type="PIRSF" id="PIRSF006060">
    <property type="entry name" value="AA_transporter"/>
    <property type="match status" value="1"/>
</dbReference>
<feature type="transmembrane region" description="Helical" evidence="6">
    <location>
        <begin position="144"/>
        <end position="172"/>
    </location>
</feature>
<keyword evidence="5 6" id="KW-0472">Membrane</keyword>
<feature type="transmembrane region" description="Helical" evidence="6">
    <location>
        <begin position="93"/>
        <end position="112"/>
    </location>
</feature>
<keyword evidence="4 6" id="KW-1133">Transmembrane helix</keyword>
<dbReference type="AlphaFoldDB" id="A0A6A6UGI2"/>
<feature type="transmembrane region" description="Helical" evidence="6">
    <location>
        <begin position="465"/>
        <end position="484"/>
    </location>
</feature>
<dbReference type="PANTHER" id="PTHR45649">
    <property type="entry name" value="AMINO-ACID PERMEASE BAT1"/>
    <property type="match status" value="1"/>
</dbReference>
<evidence type="ECO:0000256" key="3">
    <source>
        <dbReference type="ARBA" id="ARBA00022692"/>
    </source>
</evidence>
<evidence type="ECO:0000256" key="4">
    <source>
        <dbReference type="ARBA" id="ARBA00022989"/>
    </source>
</evidence>
<sequence>MVEIDEKSGFGLNTVGHSPAESNVFDSNISNIPDKFKGTNADAHDMSVMGKKQVLRRNFGFYTMLAFASTCVASWEGVLAYTGFWLVNGGTALLFWGAIVCTFGQALVYASIAELASMSPTAGGQYHWVSELAPRRHQKMLSYFAGWLTGLGWQVYLASVAFLVGTMIQGLIALNDPTYIWKNWHGTLLAIATIVFSVLFNSILASQLPLVQGTMLVIHVVGFFAIIGTLWRMAPIGNADVVLLQFTNAGGWSSTGLSSMIGLLAPIAVLVGYDCSAHMAEEINDAARTLPNAIMGSVVLNGSLAFIMSVTLIFTLGDVASVTSGVTGYPFIQIFYNATGSYAATNTLTAIVIIMLTGCCISELAASSRQVWSFARDQGLPGWKWLSKVSPSWNIPFPAVILSMTITILLCCINIGSSVALNAITSLGALAVLCSYFLTISCIIYRRIAGPDLPYRKWSLGKFGLAINVTALMFLTPLIFFITWPIATPVTATTMNWSSIMLVGVFIIALVYYLVKGRKEYEGPVIWVKRDEE</sequence>
<keyword evidence="8" id="KW-1185">Reference proteome</keyword>
<protein>
    <submittedName>
        <fullName evidence="7">Amino acid transporter</fullName>
    </submittedName>
</protein>
<feature type="transmembrane region" description="Helical" evidence="6">
    <location>
        <begin position="216"/>
        <end position="234"/>
    </location>
</feature>
<dbReference type="EMBL" id="MU004234">
    <property type="protein sequence ID" value="KAF2669994.1"/>
    <property type="molecule type" value="Genomic_DNA"/>
</dbReference>
<dbReference type="PANTHER" id="PTHR45649:SF41">
    <property type="entry name" value="TRANSPORTER, PUTATIVE (EUROFUNG)-RELATED"/>
    <property type="match status" value="1"/>
</dbReference>
<proteinExistence type="predicted"/>
<feature type="transmembrane region" description="Helical" evidence="6">
    <location>
        <begin position="294"/>
        <end position="316"/>
    </location>
</feature>
<feature type="transmembrane region" description="Helical" evidence="6">
    <location>
        <begin position="184"/>
        <end position="204"/>
    </location>
</feature>
<feature type="transmembrane region" description="Helical" evidence="6">
    <location>
        <begin position="254"/>
        <end position="273"/>
    </location>
</feature>
<dbReference type="GO" id="GO:0022857">
    <property type="term" value="F:transmembrane transporter activity"/>
    <property type="evidence" value="ECO:0007669"/>
    <property type="project" value="InterPro"/>
</dbReference>
<organism evidence="7 8">
    <name type="scientific">Microthyrium microscopicum</name>
    <dbReference type="NCBI Taxonomy" id="703497"/>
    <lineage>
        <taxon>Eukaryota</taxon>
        <taxon>Fungi</taxon>
        <taxon>Dikarya</taxon>
        <taxon>Ascomycota</taxon>
        <taxon>Pezizomycotina</taxon>
        <taxon>Dothideomycetes</taxon>
        <taxon>Dothideomycetes incertae sedis</taxon>
        <taxon>Microthyriales</taxon>
        <taxon>Microthyriaceae</taxon>
        <taxon>Microthyrium</taxon>
    </lineage>
</organism>
<evidence type="ECO:0000256" key="1">
    <source>
        <dbReference type="ARBA" id="ARBA00004141"/>
    </source>
</evidence>
<keyword evidence="2" id="KW-0813">Transport</keyword>
<evidence type="ECO:0000313" key="7">
    <source>
        <dbReference type="EMBL" id="KAF2669994.1"/>
    </source>
</evidence>
<feature type="transmembrane region" description="Helical" evidence="6">
    <location>
        <begin position="496"/>
        <end position="515"/>
    </location>
</feature>
<feature type="transmembrane region" description="Helical" evidence="6">
    <location>
        <begin position="59"/>
        <end position="87"/>
    </location>
</feature>
<evidence type="ECO:0000313" key="8">
    <source>
        <dbReference type="Proteomes" id="UP000799302"/>
    </source>
</evidence>
<feature type="transmembrane region" description="Helical" evidence="6">
    <location>
        <begin position="423"/>
        <end position="445"/>
    </location>
</feature>
<gene>
    <name evidence="7" type="ORF">BT63DRAFT_439139</name>
</gene>
<keyword evidence="3 6" id="KW-0812">Transmembrane</keyword>
<dbReference type="OrthoDB" id="3257095at2759"/>
<reference evidence="7" key="1">
    <citation type="journal article" date="2020" name="Stud. Mycol.">
        <title>101 Dothideomycetes genomes: a test case for predicting lifestyles and emergence of pathogens.</title>
        <authorList>
            <person name="Haridas S."/>
            <person name="Albert R."/>
            <person name="Binder M."/>
            <person name="Bloem J."/>
            <person name="Labutti K."/>
            <person name="Salamov A."/>
            <person name="Andreopoulos B."/>
            <person name="Baker S."/>
            <person name="Barry K."/>
            <person name="Bills G."/>
            <person name="Bluhm B."/>
            <person name="Cannon C."/>
            <person name="Castanera R."/>
            <person name="Culley D."/>
            <person name="Daum C."/>
            <person name="Ezra D."/>
            <person name="Gonzalez J."/>
            <person name="Henrissat B."/>
            <person name="Kuo A."/>
            <person name="Liang C."/>
            <person name="Lipzen A."/>
            <person name="Lutzoni F."/>
            <person name="Magnuson J."/>
            <person name="Mondo S."/>
            <person name="Nolan M."/>
            <person name="Ohm R."/>
            <person name="Pangilinan J."/>
            <person name="Park H.-J."/>
            <person name="Ramirez L."/>
            <person name="Alfaro M."/>
            <person name="Sun H."/>
            <person name="Tritt A."/>
            <person name="Yoshinaga Y."/>
            <person name="Zwiers L.-H."/>
            <person name="Turgeon B."/>
            <person name="Goodwin S."/>
            <person name="Spatafora J."/>
            <person name="Crous P."/>
            <person name="Grigoriev I."/>
        </authorList>
    </citation>
    <scope>NUCLEOTIDE SEQUENCE</scope>
    <source>
        <strain evidence="7">CBS 115976</strain>
    </source>
</reference>
<evidence type="ECO:0000256" key="6">
    <source>
        <dbReference type="SAM" id="Phobius"/>
    </source>
</evidence>
<accession>A0A6A6UGI2</accession>
<dbReference type="GO" id="GO:0016020">
    <property type="term" value="C:membrane"/>
    <property type="evidence" value="ECO:0007669"/>
    <property type="project" value="UniProtKB-SubCell"/>
</dbReference>
<dbReference type="Proteomes" id="UP000799302">
    <property type="component" value="Unassembled WGS sequence"/>
</dbReference>
<comment type="subcellular location">
    <subcellularLocation>
        <location evidence="1">Membrane</location>
        <topology evidence="1">Multi-pass membrane protein</topology>
    </subcellularLocation>
</comment>
<feature type="transmembrane region" description="Helical" evidence="6">
    <location>
        <begin position="395"/>
        <end position="417"/>
    </location>
</feature>